<keyword evidence="1" id="KW-0812">Transmembrane</keyword>
<dbReference type="AlphaFoldDB" id="A0A379DDX6"/>
<reference evidence="2 3" key="1">
    <citation type="submission" date="2018-06" db="EMBL/GenBank/DDBJ databases">
        <authorList>
            <consortium name="Pathogen Informatics"/>
            <person name="Doyle S."/>
        </authorList>
    </citation>
    <scope>NUCLEOTIDE SEQUENCE [LARGE SCALE GENOMIC DNA]</scope>
    <source>
        <strain evidence="2 3">NCTC11088</strain>
    </source>
</reference>
<gene>
    <name evidence="2" type="ORF">NCTC11088_01999</name>
</gene>
<dbReference type="InterPro" id="IPR012902">
    <property type="entry name" value="N_methyl_site"/>
</dbReference>
<dbReference type="GO" id="GO:0030420">
    <property type="term" value="P:establishment of competence for transformation"/>
    <property type="evidence" value="ECO:0007669"/>
    <property type="project" value="InterPro"/>
</dbReference>
<dbReference type="PROSITE" id="PS00409">
    <property type="entry name" value="PROKAR_NTER_METHYL"/>
    <property type="match status" value="1"/>
</dbReference>
<dbReference type="Gene3D" id="3.30.700.10">
    <property type="entry name" value="Glycoprotein, Type 4 Pilin"/>
    <property type="match status" value="1"/>
</dbReference>
<keyword evidence="1" id="KW-1133">Transmembrane helix</keyword>
<proteinExistence type="predicted"/>
<dbReference type="PIRSF" id="PIRSF021292">
    <property type="entry name" value="Competence_ComGD"/>
    <property type="match status" value="1"/>
</dbReference>
<dbReference type="InterPro" id="IPR016785">
    <property type="entry name" value="ComGD"/>
</dbReference>
<accession>A0A379DDX6</accession>
<keyword evidence="1" id="KW-0472">Membrane</keyword>
<organism evidence="2 3">
    <name type="scientific">Peptoniphilus indolicus</name>
    <dbReference type="NCBI Taxonomy" id="33030"/>
    <lineage>
        <taxon>Bacteria</taxon>
        <taxon>Bacillati</taxon>
        <taxon>Bacillota</taxon>
        <taxon>Tissierellia</taxon>
        <taxon>Tissierellales</taxon>
        <taxon>Peptoniphilaceae</taxon>
        <taxon>Peptoniphilus</taxon>
    </lineage>
</organism>
<feature type="transmembrane region" description="Helical" evidence="1">
    <location>
        <begin position="6"/>
        <end position="28"/>
    </location>
</feature>
<name>A0A379DDX6_9FIRM</name>
<dbReference type="InterPro" id="IPR045584">
    <property type="entry name" value="Pilin-like"/>
</dbReference>
<protein>
    <submittedName>
        <fullName evidence="2">Tfp pilus assembly protein FimT</fullName>
    </submittedName>
</protein>
<evidence type="ECO:0000313" key="3">
    <source>
        <dbReference type="Proteomes" id="UP000254777"/>
    </source>
</evidence>
<dbReference type="SUPFAM" id="SSF54523">
    <property type="entry name" value="Pili subunits"/>
    <property type="match status" value="1"/>
</dbReference>
<dbReference type="Proteomes" id="UP000254777">
    <property type="component" value="Unassembled WGS sequence"/>
</dbReference>
<dbReference type="RefSeq" id="WP_004823312.1">
    <property type="nucleotide sequence ID" value="NZ_UGTH01000001.1"/>
</dbReference>
<evidence type="ECO:0000256" key="1">
    <source>
        <dbReference type="SAM" id="Phobius"/>
    </source>
</evidence>
<dbReference type="EMBL" id="UGTH01000001">
    <property type="protein sequence ID" value="SUB76186.1"/>
    <property type="molecule type" value="Genomic_DNA"/>
</dbReference>
<evidence type="ECO:0000313" key="2">
    <source>
        <dbReference type="EMBL" id="SUB76186.1"/>
    </source>
</evidence>
<sequence>MKKGFTLIEIVVILGILVILMGISIQSINGVRTYRQKLAVKNFISDLNSARGYAVANNKRVSVKISEDSYSYEINDDFIFQKLPEGLILEPETKEYKDIVFTRKGVSSREAGRTINFKTERKTYTVTISPVSGKVRLRSGK</sequence>